<dbReference type="PANTHER" id="PTHR43784:SF2">
    <property type="entry name" value="GDSL-LIKE LIPASE_ACYLHYDROLASE, PUTATIVE (AFU_ORTHOLOGUE AFUA_2G00820)-RELATED"/>
    <property type="match status" value="1"/>
</dbReference>
<dbReference type="InterPro" id="IPR013830">
    <property type="entry name" value="SGNH_hydro"/>
</dbReference>
<evidence type="ECO:0000313" key="2">
    <source>
        <dbReference type="EMBL" id="GII22238.1"/>
    </source>
</evidence>
<dbReference type="PANTHER" id="PTHR43784">
    <property type="entry name" value="GDSL-LIKE LIPASE/ACYLHYDROLASE, PUTATIVE (AFU_ORTHOLOGUE AFUA_2G00820)-RELATED"/>
    <property type="match status" value="1"/>
</dbReference>
<reference evidence="2" key="1">
    <citation type="submission" date="2021-01" db="EMBL/GenBank/DDBJ databases">
        <title>Whole genome shotgun sequence of Planosporangium mesophilum NBRC 109066.</title>
        <authorList>
            <person name="Komaki H."/>
            <person name="Tamura T."/>
        </authorList>
    </citation>
    <scope>NUCLEOTIDE SEQUENCE</scope>
    <source>
        <strain evidence="2">NBRC 109066</strain>
    </source>
</reference>
<organism evidence="2 3">
    <name type="scientific">Planosporangium mesophilum</name>
    <dbReference type="NCBI Taxonomy" id="689768"/>
    <lineage>
        <taxon>Bacteria</taxon>
        <taxon>Bacillati</taxon>
        <taxon>Actinomycetota</taxon>
        <taxon>Actinomycetes</taxon>
        <taxon>Micromonosporales</taxon>
        <taxon>Micromonosporaceae</taxon>
        <taxon>Planosporangium</taxon>
    </lineage>
</organism>
<feature type="domain" description="SGNH hydrolase-type esterase" evidence="1">
    <location>
        <begin position="8"/>
        <end position="187"/>
    </location>
</feature>
<gene>
    <name evidence="2" type="ORF">Pme01_18350</name>
</gene>
<keyword evidence="2" id="KW-0378">Hydrolase</keyword>
<dbReference type="GO" id="GO:0016787">
    <property type="term" value="F:hydrolase activity"/>
    <property type="evidence" value="ECO:0007669"/>
    <property type="project" value="UniProtKB-KW"/>
</dbReference>
<proteinExistence type="predicted"/>
<keyword evidence="3" id="KW-1185">Reference proteome</keyword>
<evidence type="ECO:0000313" key="3">
    <source>
        <dbReference type="Proteomes" id="UP000599074"/>
    </source>
</evidence>
<dbReference type="Pfam" id="PF13472">
    <property type="entry name" value="Lipase_GDSL_2"/>
    <property type="match status" value="1"/>
</dbReference>
<dbReference type="RefSeq" id="WP_168113631.1">
    <property type="nucleotide sequence ID" value="NZ_BOON01000017.1"/>
</dbReference>
<evidence type="ECO:0000259" key="1">
    <source>
        <dbReference type="Pfam" id="PF13472"/>
    </source>
</evidence>
<accession>A0A8J3T9C0</accession>
<comment type="caution">
    <text evidence="2">The sequence shown here is derived from an EMBL/GenBank/DDBJ whole genome shotgun (WGS) entry which is preliminary data.</text>
</comment>
<name>A0A8J3T9C0_9ACTN</name>
<protein>
    <submittedName>
        <fullName evidence="2">SGNH hydrolase</fullName>
    </submittedName>
</protein>
<dbReference type="SUPFAM" id="SSF52266">
    <property type="entry name" value="SGNH hydrolase"/>
    <property type="match status" value="1"/>
</dbReference>
<dbReference type="InterPro" id="IPR053140">
    <property type="entry name" value="GDSL_Rv0518-like"/>
</dbReference>
<dbReference type="InterPro" id="IPR036514">
    <property type="entry name" value="SGNH_hydro_sf"/>
</dbReference>
<dbReference type="EMBL" id="BOON01000017">
    <property type="protein sequence ID" value="GII22238.1"/>
    <property type="molecule type" value="Genomic_DNA"/>
</dbReference>
<dbReference type="Proteomes" id="UP000599074">
    <property type="component" value="Unassembled WGS sequence"/>
</dbReference>
<sequence length="272" mass="29895">MAWRSYVALGDSFTEGMDDPDPNGDGYRGWADLVAAHLAAEAVARGEEFHYANLAIRGRLFHGVVSEQLPPTLAMKPDLVSFAAGGNDALRRNFDGPTLITRFEEIVASLRGNGADVILFRFADMSRRLPGKRIILPRTSFLNDAVIEVATRQGAYLVDMWADEELAANTAMWSEDRLHLSTVGHRRVAGHVLTALGLVPDPTWLDNVPAPARRPWPMARAADARWAARYLAPWIKRRLQGRSSGDLVVAKRPELAPVLPLGSPTEDGQRNA</sequence>
<dbReference type="Gene3D" id="3.40.50.1110">
    <property type="entry name" value="SGNH hydrolase"/>
    <property type="match status" value="1"/>
</dbReference>
<dbReference type="CDD" id="cd01832">
    <property type="entry name" value="SGNH_hydrolase_like_1"/>
    <property type="match status" value="1"/>
</dbReference>
<dbReference type="AlphaFoldDB" id="A0A8J3T9C0"/>